<accession>A0AAQ3S285</accession>
<evidence type="ECO:0000256" key="1">
    <source>
        <dbReference type="ARBA" id="ARBA00005771"/>
    </source>
</evidence>
<dbReference type="SUPFAM" id="SSF52540">
    <property type="entry name" value="P-loop containing nucleoside triphosphate hydrolases"/>
    <property type="match status" value="1"/>
</dbReference>
<comment type="similarity">
    <text evidence="1 3">Belongs to the sulfotransferase 1 family.</text>
</comment>
<reference evidence="5 6" key="1">
    <citation type="journal article" date="2023" name="Life. Sci Alliance">
        <title>Evolutionary insights into 3D genome organization and epigenetic landscape of Vigna mungo.</title>
        <authorList>
            <person name="Junaid A."/>
            <person name="Singh B."/>
            <person name="Bhatia S."/>
        </authorList>
    </citation>
    <scope>NUCLEOTIDE SEQUENCE [LARGE SCALE GENOMIC DNA]</scope>
    <source>
        <strain evidence="5">Urdbean</strain>
    </source>
</reference>
<evidence type="ECO:0000256" key="2">
    <source>
        <dbReference type="ARBA" id="ARBA00022679"/>
    </source>
</evidence>
<evidence type="ECO:0000313" key="6">
    <source>
        <dbReference type="Proteomes" id="UP001374535"/>
    </source>
</evidence>
<dbReference type="PANTHER" id="PTHR11783">
    <property type="entry name" value="SULFOTRANSFERASE SULT"/>
    <property type="match status" value="1"/>
</dbReference>
<keyword evidence="6" id="KW-1185">Reference proteome</keyword>
<sequence>MAEERQTKKEDELFLSLPRERGFASSDLYLFQEFWCSSTFIKEINIFQKQFQAKDNDIIVASFPKSGTTWLKAIAFAIVNRQCFSSIHNHPLLTSNPHQLVPYIGFMSPANSHFPTTEPRLFGTHIPFPSLSKSIIDSNCKIIYICRNPFDTFISAWHFFNKIRQYCSSSALTIEEAFEMYCNGIIEFGPWWSHMLGYWEESIVRPNKILILKYEDIKENVNLYVKRVADFLDFPFTQEEESNGVIESIIRLCSFEKMKDLEVNKSGIIYEALENKHYFRKAEIGGWKHSKSIVRREIRAFELFHLFKGCILELRGESGGGVDLLSRLVHVPYIDMNIIFGGCCLYMVKLFECGVGVSCQRVARDCGPNCPHS</sequence>
<dbReference type="Gene3D" id="3.40.50.300">
    <property type="entry name" value="P-loop containing nucleotide triphosphate hydrolases"/>
    <property type="match status" value="1"/>
</dbReference>
<evidence type="ECO:0000313" key="5">
    <source>
        <dbReference type="EMBL" id="WVZ14792.1"/>
    </source>
</evidence>
<feature type="domain" description="Sulfotransferase" evidence="4">
    <location>
        <begin position="55"/>
        <end position="289"/>
    </location>
</feature>
<dbReference type="AlphaFoldDB" id="A0AAQ3S285"/>
<evidence type="ECO:0000256" key="3">
    <source>
        <dbReference type="RuleBase" id="RU361155"/>
    </source>
</evidence>
<dbReference type="InterPro" id="IPR027417">
    <property type="entry name" value="P-loop_NTPase"/>
</dbReference>
<gene>
    <name evidence="5" type="ORF">V8G54_012358</name>
</gene>
<name>A0AAQ3S285_VIGMU</name>
<dbReference type="Proteomes" id="UP001374535">
    <property type="component" value="Chromosome 4"/>
</dbReference>
<dbReference type="Pfam" id="PF00685">
    <property type="entry name" value="Sulfotransfer_1"/>
    <property type="match status" value="1"/>
</dbReference>
<keyword evidence="2 3" id="KW-0808">Transferase</keyword>
<dbReference type="GO" id="GO:0008146">
    <property type="term" value="F:sulfotransferase activity"/>
    <property type="evidence" value="ECO:0007669"/>
    <property type="project" value="InterPro"/>
</dbReference>
<proteinExistence type="inferred from homology"/>
<organism evidence="5 6">
    <name type="scientific">Vigna mungo</name>
    <name type="common">Black gram</name>
    <name type="synonym">Phaseolus mungo</name>
    <dbReference type="NCBI Taxonomy" id="3915"/>
    <lineage>
        <taxon>Eukaryota</taxon>
        <taxon>Viridiplantae</taxon>
        <taxon>Streptophyta</taxon>
        <taxon>Embryophyta</taxon>
        <taxon>Tracheophyta</taxon>
        <taxon>Spermatophyta</taxon>
        <taxon>Magnoliopsida</taxon>
        <taxon>eudicotyledons</taxon>
        <taxon>Gunneridae</taxon>
        <taxon>Pentapetalae</taxon>
        <taxon>rosids</taxon>
        <taxon>fabids</taxon>
        <taxon>Fabales</taxon>
        <taxon>Fabaceae</taxon>
        <taxon>Papilionoideae</taxon>
        <taxon>50 kb inversion clade</taxon>
        <taxon>NPAAA clade</taxon>
        <taxon>indigoferoid/millettioid clade</taxon>
        <taxon>Phaseoleae</taxon>
        <taxon>Vigna</taxon>
    </lineage>
</organism>
<evidence type="ECO:0000259" key="4">
    <source>
        <dbReference type="Pfam" id="PF00685"/>
    </source>
</evidence>
<dbReference type="EMBL" id="CP144697">
    <property type="protein sequence ID" value="WVZ14792.1"/>
    <property type="molecule type" value="Genomic_DNA"/>
</dbReference>
<protein>
    <recommendedName>
        <fullName evidence="3">Sulfotransferase</fullName>
        <ecNumber evidence="3">2.8.2.-</ecNumber>
    </recommendedName>
</protein>
<dbReference type="EC" id="2.8.2.-" evidence="3"/>
<dbReference type="InterPro" id="IPR000863">
    <property type="entry name" value="Sulfotransferase_dom"/>
</dbReference>